<evidence type="ECO:0000256" key="3">
    <source>
        <dbReference type="ARBA" id="ARBA00022801"/>
    </source>
</evidence>
<dbReference type="PANTHER" id="PTHR21581:SF33">
    <property type="entry name" value="D-ALANYL-D-ALANINE CARBOXYPEPTIDASE DACB"/>
    <property type="match status" value="1"/>
</dbReference>
<name>A0ABW3LN48_9BACI</name>
<evidence type="ECO:0000256" key="4">
    <source>
        <dbReference type="ARBA" id="ARBA00022960"/>
    </source>
</evidence>
<keyword evidence="10" id="KW-0645">Protease</keyword>
<evidence type="ECO:0000256" key="7">
    <source>
        <dbReference type="RuleBase" id="RU004016"/>
    </source>
</evidence>
<keyword evidence="6" id="KW-0961">Cell wall biogenesis/degradation</keyword>
<dbReference type="SUPFAM" id="SSF56601">
    <property type="entry name" value="beta-lactamase/transpeptidase-like"/>
    <property type="match status" value="1"/>
</dbReference>
<evidence type="ECO:0000256" key="5">
    <source>
        <dbReference type="ARBA" id="ARBA00022984"/>
    </source>
</evidence>
<comment type="caution">
    <text evidence="10">The sequence shown here is derived from an EMBL/GenBank/DDBJ whole genome shotgun (WGS) entry which is preliminary data.</text>
</comment>
<dbReference type="PANTHER" id="PTHR21581">
    <property type="entry name" value="D-ALANYL-D-ALANINE CARBOXYPEPTIDASE"/>
    <property type="match status" value="1"/>
</dbReference>
<evidence type="ECO:0000256" key="1">
    <source>
        <dbReference type="ARBA" id="ARBA00007164"/>
    </source>
</evidence>
<dbReference type="InterPro" id="IPR018044">
    <property type="entry name" value="Peptidase_S11"/>
</dbReference>
<keyword evidence="2 8" id="KW-0732">Signal</keyword>
<evidence type="ECO:0000256" key="2">
    <source>
        <dbReference type="ARBA" id="ARBA00022729"/>
    </source>
</evidence>
<feature type="chain" id="PRO_5047147746" evidence="8">
    <location>
        <begin position="24"/>
        <end position="365"/>
    </location>
</feature>
<gene>
    <name evidence="10" type="ORF">ACFQ3N_12670</name>
</gene>
<evidence type="ECO:0000256" key="6">
    <source>
        <dbReference type="ARBA" id="ARBA00023316"/>
    </source>
</evidence>
<dbReference type="EMBL" id="JBHTKJ010000033">
    <property type="protein sequence ID" value="MFD1039238.1"/>
    <property type="molecule type" value="Genomic_DNA"/>
</dbReference>
<dbReference type="RefSeq" id="WP_390362897.1">
    <property type="nucleotide sequence ID" value="NZ_JBHTKJ010000033.1"/>
</dbReference>
<dbReference type="PRINTS" id="PR00725">
    <property type="entry name" value="DADACBPTASE1"/>
</dbReference>
<evidence type="ECO:0000259" key="9">
    <source>
        <dbReference type="Pfam" id="PF00768"/>
    </source>
</evidence>
<accession>A0ABW3LN48</accession>
<keyword evidence="11" id="KW-1185">Reference proteome</keyword>
<keyword evidence="3 10" id="KW-0378">Hydrolase</keyword>
<reference evidence="11" key="1">
    <citation type="journal article" date="2019" name="Int. J. Syst. Evol. Microbiol.">
        <title>The Global Catalogue of Microorganisms (GCM) 10K type strain sequencing project: providing services to taxonomists for standard genome sequencing and annotation.</title>
        <authorList>
            <consortium name="The Broad Institute Genomics Platform"/>
            <consortium name="The Broad Institute Genome Sequencing Center for Infectious Disease"/>
            <person name="Wu L."/>
            <person name="Ma J."/>
        </authorList>
    </citation>
    <scope>NUCLEOTIDE SEQUENCE [LARGE SCALE GENOMIC DNA]</scope>
    <source>
        <strain evidence="11">CCUG 56754</strain>
    </source>
</reference>
<evidence type="ECO:0000256" key="8">
    <source>
        <dbReference type="SAM" id="SignalP"/>
    </source>
</evidence>
<feature type="signal peptide" evidence="8">
    <location>
        <begin position="1"/>
        <end position="23"/>
    </location>
</feature>
<sequence>MRYVICILLLLITTLVNPTIGQADPGVSANNAILIEQTTGRVLFEKKAHEQQPVASITKIMTAIVAIESGKMNETATVSKRAVYTEGSSIYLEQGEKMKVEDLVYGLMLRSGNDSAVAISEHIGGSVEGFIYLMNEKARWLGMTNTNFTNPHGLHSDDHYSTAYDMGLLMQYAMENDLFKKITGTTSFKSDDRAYAWQNKNRLLTSLYKYCIGGKTGFTRRAGRTLVTAAHKNDMDLIAVTLNASDDWNDHINLYEWAYDTYDMQKLTDEEKNRYKLGDTEQNVTGYFHNELLFPLHEGEVQQLNKKSFLYKESIDSDDVIGKTVFYIGPKAITDTTIFSTKKPSPKVSFFSEVINLYKQIIRVE</sequence>
<keyword evidence="10" id="KW-0121">Carboxypeptidase</keyword>
<evidence type="ECO:0000313" key="10">
    <source>
        <dbReference type="EMBL" id="MFD1039238.1"/>
    </source>
</evidence>
<proteinExistence type="inferred from homology"/>
<dbReference type="EC" id="3.4.-.-" evidence="10"/>
<protein>
    <submittedName>
        <fullName evidence="10">D-alanyl-D-alanine carboxypeptidase family protein</fullName>
        <ecNumber evidence="10">3.4.-.-</ecNumber>
    </submittedName>
</protein>
<comment type="similarity">
    <text evidence="1 7">Belongs to the peptidase S11 family.</text>
</comment>
<keyword evidence="5" id="KW-0573">Peptidoglycan synthesis</keyword>
<dbReference type="Gene3D" id="3.40.710.10">
    <property type="entry name" value="DD-peptidase/beta-lactamase superfamily"/>
    <property type="match status" value="1"/>
</dbReference>
<dbReference type="Pfam" id="PF00768">
    <property type="entry name" value="Peptidase_S11"/>
    <property type="match status" value="1"/>
</dbReference>
<dbReference type="GO" id="GO:0004180">
    <property type="term" value="F:carboxypeptidase activity"/>
    <property type="evidence" value="ECO:0007669"/>
    <property type="project" value="UniProtKB-KW"/>
</dbReference>
<evidence type="ECO:0000313" key="11">
    <source>
        <dbReference type="Proteomes" id="UP001597040"/>
    </source>
</evidence>
<dbReference type="InterPro" id="IPR012338">
    <property type="entry name" value="Beta-lactam/transpept-like"/>
</dbReference>
<keyword evidence="4" id="KW-0133">Cell shape</keyword>
<dbReference type="Proteomes" id="UP001597040">
    <property type="component" value="Unassembled WGS sequence"/>
</dbReference>
<feature type="domain" description="Peptidase S11 D-alanyl-D-alanine carboxypeptidase A N-terminal" evidence="9">
    <location>
        <begin position="23"/>
        <end position="245"/>
    </location>
</feature>
<organism evidence="10 11">
    <name type="scientific">Virgibacillus byunsanensis</name>
    <dbReference type="NCBI Taxonomy" id="570945"/>
    <lineage>
        <taxon>Bacteria</taxon>
        <taxon>Bacillati</taxon>
        <taxon>Bacillota</taxon>
        <taxon>Bacilli</taxon>
        <taxon>Bacillales</taxon>
        <taxon>Bacillaceae</taxon>
        <taxon>Virgibacillus</taxon>
    </lineage>
</organism>
<dbReference type="InterPro" id="IPR001967">
    <property type="entry name" value="Peptidase_S11_N"/>
</dbReference>